<reference evidence="1 2" key="1">
    <citation type="submission" date="2024-09" db="EMBL/GenBank/DDBJ databases">
        <authorList>
            <person name="Salinas-Garcia M.A."/>
            <person name="Prieme A."/>
        </authorList>
    </citation>
    <scope>NUCLEOTIDE SEQUENCE [LARGE SCALE GENOMIC DNA]</scope>
    <source>
        <strain evidence="1 2">DSM 21081</strain>
    </source>
</reference>
<dbReference type="EMBL" id="JBHDLJ010000020">
    <property type="protein sequence ID" value="MFB0836246.1"/>
    <property type="molecule type" value="Genomic_DNA"/>
</dbReference>
<gene>
    <name evidence="1" type="ORF">ACETWP_16775</name>
</gene>
<proteinExistence type="predicted"/>
<comment type="caution">
    <text evidence="1">The sequence shown here is derived from an EMBL/GenBank/DDBJ whole genome shotgun (WGS) entry which is preliminary data.</text>
</comment>
<name>A0ABV4UTK2_9MICC</name>
<sequence length="52" mass="5809">MPRRRQQDAALLAHCRIDGLLAARDMTLKDLGKRIGVSLSVLKNSHAQAIWL</sequence>
<keyword evidence="2" id="KW-1185">Reference proteome</keyword>
<protein>
    <submittedName>
        <fullName evidence="1">Helix-turn-helix domain-containing protein</fullName>
    </submittedName>
</protein>
<evidence type="ECO:0000313" key="2">
    <source>
        <dbReference type="Proteomes" id="UP001575652"/>
    </source>
</evidence>
<evidence type="ECO:0000313" key="1">
    <source>
        <dbReference type="EMBL" id="MFB0836246.1"/>
    </source>
</evidence>
<dbReference type="RefSeq" id="WP_373973421.1">
    <property type="nucleotide sequence ID" value="NZ_JBHDLJ010000020.1"/>
</dbReference>
<dbReference type="Proteomes" id="UP001575652">
    <property type="component" value="Unassembled WGS sequence"/>
</dbReference>
<organism evidence="1 2">
    <name type="scientific">Arthrobacter halodurans</name>
    <dbReference type="NCBI Taxonomy" id="516699"/>
    <lineage>
        <taxon>Bacteria</taxon>
        <taxon>Bacillati</taxon>
        <taxon>Actinomycetota</taxon>
        <taxon>Actinomycetes</taxon>
        <taxon>Micrococcales</taxon>
        <taxon>Micrococcaceae</taxon>
        <taxon>Arthrobacter</taxon>
    </lineage>
</organism>
<accession>A0ABV4UTK2</accession>